<reference evidence="2" key="1">
    <citation type="submission" date="2016-11" db="UniProtKB">
        <authorList>
            <consortium name="WormBaseParasite"/>
        </authorList>
    </citation>
    <scope>IDENTIFICATION</scope>
</reference>
<dbReference type="Proteomes" id="UP000095282">
    <property type="component" value="Unplaced"/>
</dbReference>
<proteinExistence type="predicted"/>
<dbReference type="WBParaSite" id="Csp11.Scaffold629.g9415.t1">
    <property type="protein sequence ID" value="Csp11.Scaffold629.g9415.t1"/>
    <property type="gene ID" value="Csp11.Scaffold629.g9415"/>
</dbReference>
<name>A0A1I7UHL9_9PELO</name>
<dbReference type="AlphaFoldDB" id="A0A1I7UHL9"/>
<evidence type="ECO:0000313" key="1">
    <source>
        <dbReference type="Proteomes" id="UP000095282"/>
    </source>
</evidence>
<protein>
    <submittedName>
        <fullName evidence="2">Uncharacterized protein</fullName>
    </submittedName>
</protein>
<sequence>MTKPVQGKKDEPQKTNQICPVFIVQKRASDDFDRCFCDESSNLFGLSTNEQLFDNGISSESARTKGLRPLR</sequence>
<organism evidence="1 2">
    <name type="scientific">Caenorhabditis tropicalis</name>
    <dbReference type="NCBI Taxonomy" id="1561998"/>
    <lineage>
        <taxon>Eukaryota</taxon>
        <taxon>Metazoa</taxon>
        <taxon>Ecdysozoa</taxon>
        <taxon>Nematoda</taxon>
        <taxon>Chromadorea</taxon>
        <taxon>Rhabditida</taxon>
        <taxon>Rhabditina</taxon>
        <taxon>Rhabditomorpha</taxon>
        <taxon>Rhabditoidea</taxon>
        <taxon>Rhabditidae</taxon>
        <taxon>Peloderinae</taxon>
        <taxon>Caenorhabditis</taxon>
    </lineage>
</organism>
<keyword evidence="1" id="KW-1185">Reference proteome</keyword>
<accession>A0A1I7UHL9</accession>
<evidence type="ECO:0000313" key="2">
    <source>
        <dbReference type="WBParaSite" id="Csp11.Scaffold629.g9415.t1"/>
    </source>
</evidence>